<reference evidence="3 4" key="1">
    <citation type="submission" date="2016-04" db="EMBL/GenBank/DDBJ databases">
        <title>Chloroflexus islandicus sp. nov., a thermophilic filamentous anoxygenic phototrophic bacterium from geyser Strokkur (Iceland).</title>
        <authorList>
            <person name="Gaisin V.A."/>
            <person name="Kalashnikov A.M."/>
            <person name="Sukhacheva M.V."/>
            <person name="Grouzdev D.S."/>
            <person name="Ivanov T.M."/>
            <person name="Kuznetsov B."/>
            <person name="Gorlenko V.M."/>
        </authorList>
    </citation>
    <scope>NUCLEOTIDE SEQUENCE [LARGE SCALE GENOMIC DNA]</scope>
    <source>
        <strain evidence="4">isl-2</strain>
    </source>
</reference>
<evidence type="ECO:0000313" key="3">
    <source>
        <dbReference type="EMBL" id="OAN45975.1"/>
    </source>
</evidence>
<feature type="domain" description="GmrSD restriction endonucleases N-terminal" evidence="1">
    <location>
        <begin position="16"/>
        <end position="243"/>
    </location>
</feature>
<dbReference type="Pfam" id="PF07510">
    <property type="entry name" value="GmrSD_C"/>
    <property type="match status" value="1"/>
</dbReference>
<evidence type="ECO:0008006" key="5">
    <source>
        <dbReference type="Google" id="ProtNLM"/>
    </source>
</evidence>
<dbReference type="Proteomes" id="UP000078287">
    <property type="component" value="Unassembled WGS sequence"/>
</dbReference>
<accession>A0A178MD61</accession>
<keyword evidence="4" id="KW-1185">Reference proteome</keyword>
<dbReference type="STRING" id="1707952.A6A03_01575"/>
<comment type="caution">
    <text evidence="3">The sequence shown here is derived from an EMBL/GenBank/DDBJ whole genome shotgun (WGS) entry which is preliminary data.</text>
</comment>
<feature type="domain" description="GmrSD restriction endonucleases C-terminal" evidence="2">
    <location>
        <begin position="427"/>
        <end position="562"/>
    </location>
</feature>
<evidence type="ECO:0000259" key="1">
    <source>
        <dbReference type="Pfam" id="PF03235"/>
    </source>
</evidence>
<evidence type="ECO:0000259" key="2">
    <source>
        <dbReference type="Pfam" id="PF07510"/>
    </source>
</evidence>
<dbReference type="EMBL" id="LWQS01000049">
    <property type="protein sequence ID" value="OAN45975.1"/>
    <property type="molecule type" value="Genomic_DNA"/>
</dbReference>
<dbReference type="OrthoDB" id="9798761at2"/>
<protein>
    <recommendedName>
        <fullName evidence="5">DUF262 domain-containing protein</fullName>
    </recommendedName>
</protein>
<name>A0A178MD61_9CHLR</name>
<evidence type="ECO:0000313" key="4">
    <source>
        <dbReference type="Proteomes" id="UP000078287"/>
    </source>
</evidence>
<gene>
    <name evidence="3" type="ORF">A6A03_01575</name>
</gene>
<dbReference type="InterPro" id="IPR011089">
    <property type="entry name" value="GmrSD_C"/>
</dbReference>
<dbReference type="Pfam" id="PF03235">
    <property type="entry name" value="GmrSD_N"/>
    <property type="match status" value="1"/>
</dbReference>
<dbReference type="RefSeq" id="WP_066786564.1">
    <property type="nucleotide sequence ID" value="NZ_LWQS01000049.1"/>
</dbReference>
<dbReference type="PANTHER" id="PTHR35149">
    <property type="entry name" value="SLL5132 PROTEIN"/>
    <property type="match status" value="1"/>
</dbReference>
<sequence length="573" mass="66712">MSRATMLNTRTISFLELIGNGKRYRVPPYQRDYSWSEEQWEDLWNDILALRQQTNEYHYMGALVVQEASSDHDLLIIDGQQRMATLSILALAVIDRLGDLAKQGIDADDNRERAKELRNRFIGERDPASLIESSRLTLNETDNPFYQDYLVQLRKPINPRILPKSNRLLWQCFQYFKERLGDLSDIQQNGIELTRLLSETIARQLLFILITVADDLSAYTVFETLNARGLELTTTDLLKNYLFSLVKVKADQEALQRRWQKLIDTVTPERFPEFLRYHLLCELPKVRSQRLFKLIRERVRDPIEVFALLTALESRAELFAALSDPNHGFWIELSEARPYIRELNLFHVRQMAPVLFAAWERWMPDNPANFVSILRMVSIISFRHTVVSTLNPNELEPVYHEAAKAIISHQAKTPAAVFELLRPIYVPDHKFENDFATLAISTNGQRKKLVKYILAMLESYRSGRHCDPDTDPASIEHILPENPSQEWEQMFPQSQWEAAVYRLGNLTLLHAPANRRAGNASYREKVDIYRQSTYQLTKDIAELAPEEWTMELLERRQRELARIATAVWRIDAG</sequence>
<proteinExistence type="predicted"/>
<dbReference type="InterPro" id="IPR004919">
    <property type="entry name" value="GmrSD_N"/>
</dbReference>
<dbReference type="AlphaFoldDB" id="A0A178MD61"/>
<organism evidence="3 4">
    <name type="scientific">Chloroflexus islandicus</name>
    <dbReference type="NCBI Taxonomy" id="1707952"/>
    <lineage>
        <taxon>Bacteria</taxon>
        <taxon>Bacillati</taxon>
        <taxon>Chloroflexota</taxon>
        <taxon>Chloroflexia</taxon>
        <taxon>Chloroflexales</taxon>
        <taxon>Chloroflexineae</taxon>
        <taxon>Chloroflexaceae</taxon>
        <taxon>Chloroflexus</taxon>
    </lineage>
</organism>
<dbReference type="PANTHER" id="PTHR35149:SF2">
    <property type="entry name" value="DUF262 DOMAIN-CONTAINING PROTEIN"/>
    <property type="match status" value="1"/>
</dbReference>